<feature type="domain" description="Gamma tubulin complex component C-terminal" evidence="6">
    <location>
        <begin position="117"/>
        <end position="391"/>
    </location>
</feature>
<dbReference type="Proteomes" id="UP000694865">
    <property type="component" value="Unplaced"/>
</dbReference>
<name>A0ABM0N0D7_SACKO</name>
<dbReference type="InterPro" id="IPR042241">
    <property type="entry name" value="GCP_C_sf"/>
</dbReference>
<keyword evidence="8" id="KW-1185">Reference proteome</keyword>
<dbReference type="PANTHER" id="PTHR19302">
    <property type="entry name" value="GAMMA TUBULIN COMPLEX PROTEIN"/>
    <property type="match status" value="1"/>
</dbReference>
<protein>
    <recommendedName>
        <fullName evidence="5">Gamma-tubulin complex component</fullName>
    </recommendedName>
</protein>
<sequence>WIYKGIIRDPYHEFLVEEDDSVQKEQIQKEYNDSYWNKRYTICRDRIPKFLEPCVDKILNTGKYLNVVRQCRRDPKCPSAEEILYTLKEREYIDVIEKAHSYASKMLVDLLIEERELIGRLRSIKHYFLMDQGDFFVHFMDIAEDELKKYMDDIIPSRLETLLELAQRTSLANNDPFKDDLKVELSPYDLITQLLRILAIDSKQEQSGRIHDMDPSEIHISGLEAFSFDYVVRWPESLILSRKALTAYQLIFRHLFYAKHVERLLCNVWVGNKMSKQYSVHTAQWYASAFALRQRMLHFVQNFEYYMMFEVIEPNWHLLETNLKSISNIDDVIAHHSDFLDTYCLRDCMLTNMDLLKILSKLLMVCVTFSNFIQRVTESMNVDAEYNRFTGRSKREEVLDTSDRLATAKHLLYHLEAAPYPVVIDHPSLQCLSDHHAARKPPLHRHLS</sequence>
<comment type="similarity">
    <text evidence="1 5">Belongs to the TUBGCP family.</text>
</comment>
<keyword evidence="4 5" id="KW-0206">Cytoskeleton</keyword>
<evidence type="ECO:0000256" key="4">
    <source>
        <dbReference type="ARBA" id="ARBA00023212"/>
    </source>
</evidence>
<organism evidence="8 9">
    <name type="scientific">Saccoglossus kowalevskii</name>
    <name type="common">Acorn worm</name>
    <dbReference type="NCBI Taxonomy" id="10224"/>
    <lineage>
        <taxon>Eukaryota</taxon>
        <taxon>Metazoa</taxon>
        <taxon>Hemichordata</taxon>
        <taxon>Enteropneusta</taxon>
        <taxon>Harrimaniidae</taxon>
        <taxon>Saccoglossus</taxon>
    </lineage>
</organism>
<gene>
    <name evidence="9" type="primary">LOC100370743</name>
</gene>
<dbReference type="InterPro" id="IPR041470">
    <property type="entry name" value="GCP_N"/>
</dbReference>
<accession>A0ABM0N0D7</accession>
<evidence type="ECO:0000259" key="6">
    <source>
        <dbReference type="Pfam" id="PF04130"/>
    </source>
</evidence>
<evidence type="ECO:0000313" key="9">
    <source>
        <dbReference type="RefSeq" id="XP_006825728.1"/>
    </source>
</evidence>
<comment type="subcellular location">
    <subcellularLocation>
        <location evidence="5">Cytoplasm</location>
        <location evidence="5">Cytoskeleton</location>
        <location evidence="5">Microtubule organizing center</location>
    </subcellularLocation>
</comment>
<feature type="non-terminal residue" evidence="9">
    <location>
        <position position="1"/>
    </location>
</feature>
<dbReference type="PANTHER" id="PTHR19302:SF13">
    <property type="entry name" value="GAMMA-TUBULIN COMPLEX COMPONENT 2"/>
    <property type="match status" value="1"/>
</dbReference>
<proteinExistence type="inferred from homology"/>
<dbReference type="Pfam" id="PF17681">
    <property type="entry name" value="GCP_N_terminal"/>
    <property type="match status" value="1"/>
</dbReference>
<dbReference type="GeneID" id="100370743"/>
<dbReference type="InterPro" id="IPR040457">
    <property type="entry name" value="GCP_C"/>
</dbReference>
<dbReference type="RefSeq" id="XP_006825728.1">
    <property type="nucleotide sequence ID" value="XM_006825665.1"/>
</dbReference>
<dbReference type="Gene3D" id="1.20.120.1900">
    <property type="entry name" value="Gamma-tubulin complex, C-terminal domain"/>
    <property type="match status" value="1"/>
</dbReference>
<keyword evidence="2 5" id="KW-0963">Cytoplasm</keyword>
<keyword evidence="3 5" id="KW-0493">Microtubule</keyword>
<evidence type="ECO:0000256" key="1">
    <source>
        <dbReference type="ARBA" id="ARBA00010337"/>
    </source>
</evidence>
<reference evidence="9" key="1">
    <citation type="submission" date="2025-08" db="UniProtKB">
        <authorList>
            <consortium name="RefSeq"/>
        </authorList>
    </citation>
    <scope>IDENTIFICATION</scope>
    <source>
        <tissue evidence="9">Testes</tissue>
    </source>
</reference>
<dbReference type="InterPro" id="IPR007259">
    <property type="entry name" value="GCP"/>
</dbReference>
<evidence type="ECO:0000259" key="7">
    <source>
        <dbReference type="Pfam" id="PF17681"/>
    </source>
</evidence>
<evidence type="ECO:0000256" key="2">
    <source>
        <dbReference type="ARBA" id="ARBA00022490"/>
    </source>
</evidence>
<dbReference type="Pfam" id="PF04130">
    <property type="entry name" value="GCP_C_terminal"/>
    <property type="match status" value="1"/>
</dbReference>
<evidence type="ECO:0000256" key="3">
    <source>
        <dbReference type="ARBA" id="ARBA00022701"/>
    </source>
</evidence>
<feature type="domain" description="Gamma tubulin complex component protein N-terminal" evidence="7">
    <location>
        <begin position="1"/>
        <end position="114"/>
    </location>
</feature>
<evidence type="ECO:0000313" key="8">
    <source>
        <dbReference type="Proteomes" id="UP000694865"/>
    </source>
</evidence>
<evidence type="ECO:0000256" key="5">
    <source>
        <dbReference type="RuleBase" id="RU363050"/>
    </source>
</evidence>